<dbReference type="InterPro" id="IPR051084">
    <property type="entry name" value="H+-coupled_symporters"/>
</dbReference>
<feature type="transmembrane region" description="Helical" evidence="8">
    <location>
        <begin position="122"/>
        <end position="147"/>
    </location>
</feature>
<dbReference type="InterPro" id="IPR005828">
    <property type="entry name" value="MFS_sugar_transport-like"/>
</dbReference>
<evidence type="ECO:0000256" key="4">
    <source>
        <dbReference type="ARBA" id="ARBA00022692"/>
    </source>
</evidence>
<dbReference type="PANTHER" id="PTHR43528">
    <property type="entry name" value="ALPHA-KETOGLUTARATE PERMEASE"/>
    <property type="match status" value="1"/>
</dbReference>
<feature type="transmembrane region" description="Helical" evidence="8">
    <location>
        <begin position="376"/>
        <end position="396"/>
    </location>
</feature>
<feature type="transmembrane region" description="Helical" evidence="8">
    <location>
        <begin position="278"/>
        <end position="299"/>
    </location>
</feature>
<evidence type="ECO:0000256" key="5">
    <source>
        <dbReference type="ARBA" id="ARBA00022847"/>
    </source>
</evidence>
<organism evidence="10">
    <name type="scientific">Bosea sp. NBC_00436</name>
    <dbReference type="NCBI Taxonomy" id="2969620"/>
    <lineage>
        <taxon>Bacteria</taxon>
        <taxon>Pseudomonadati</taxon>
        <taxon>Pseudomonadota</taxon>
        <taxon>Alphaproteobacteria</taxon>
        <taxon>Hyphomicrobiales</taxon>
        <taxon>Boseaceae</taxon>
        <taxon>Bosea</taxon>
    </lineage>
</organism>
<evidence type="ECO:0000256" key="2">
    <source>
        <dbReference type="ARBA" id="ARBA00022448"/>
    </source>
</evidence>
<evidence type="ECO:0000259" key="9">
    <source>
        <dbReference type="PROSITE" id="PS50850"/>
    </source>
</evidence>
<keyword evidence="5" id="KW-0769">Symport</keyword>
<feature type="transmembrane region" description="Helical" evidence="8">
    <location>
        <begin position="167"/>
        <end position="186"/>
    </location>
</feature>
<evidence type="ECO:0000256" key="6">
    <source>
        <dbReference type="ARBA" id="ARBA00022989"/>
    </source>
</evidence>
<protein>
    <submittedName>
        <fullName evidence="10">MFS transporter</fullName>
    </submittedName>
</protein>
<keyword evidence="4 8" id="KW-0812">Transmembrane</keyword>
<dbReference type="InterPro" id="IPR036259">
    <property type="entry name" value="MFS_trans_sf"/>
</dbReference>
<accession>A0A9E8CLP4</accession>
<dbReference type="GO" id="GO:0005886">
    <property type="term" value="C:plasma membrane"/>
    <property type="evidence" value="ECO:0007669"/>
    <property type="project" value="UniProtKB-SubCell"/>
</dbReference>
<evidence type="ECO:0000256" key="3">
    <source>
        <dbReference type="ARBA" id="ARBA00022475"/>
    </source>
</evidence>
<comment type="subcellular location">
    <subcellularLocation>
        <location evidence="1">Cell membrane</location>
        <topology evidence="1">Multi-pass membrane protein</topology>
    </subcellularLocation>
</comment>
<keyword evidence="3" id="KW-1003">Cell membrane</keyword>
<feature type="transmembrane region" description="Helical" evidence="8">
    <location>
        <begin position="338"/>
        <end position="355"/>
    </location>
</feature>
<keyword evidence="7 8" id="KW-0472">Membrane</keyword>
<feature type="transmembrane region" description="Helical" evidence="8">
    <location>
        <begin position="192"/>
        <end position="211"/>
    </location>
</feature>
<sequence>MTAAAIPSAEPRSSAMIRRAVISSVIGNGLEWYDFLVYGFFATIIAQVFFPTSDPLVSTLLTAATFAISFLVRPVGGVLLSTYADRFGRKPILTVMILIMGFSTVLIGLTPGYATIGILAPILVILARILQGISVGAEFASATAMLVEYAPPGRKMMFGSFQMCSQALALALAAFSGYALATLLTPQDLQGWGWRIPFLLGSLITPLGFYIRRFVDESPEYEKDSGQSEGHTPFRAVLAEHRNALLRCFGIMIPGTASNYVWFIFLPGYVIRQLKLPFTSAMLSSLIGGILLFIFVPIMGHLADRWSAFRVWLLGMLSFALLSYPLLAYVVAQPSFERLLAAQAICALSIAAIWAPTPGLLAGMFPTQVRSTGMSIAYNVVVLLFGGLAPFTLTWLVAQTGSDMVPSYYLIACTAVSLLALSLASRTRTQN</sequence>
<dbReference type="EMBL" id="CP102774">
    <property type="protein sequence ID" value="UZF88167.1"/>
    <property type="molecule type" value="Genomic_DNA"/>
</dbReference>
<evidence type="ECO:0000313" key="10">
    <source>
        <dbReference type="EMBL" id="UZF88167.1"/>
    </source>
</evidence>
<name>A0A9E8CLP4_9HYPH</name>
<proteinExistence type="predicted"/>
<evidence type="ECO:0000256" key="1">
    <source>
        <dbReference type="ARBA" id="ARBA00004651"/>
    </source>
</evidence>
<evidence type="ECO:0000256" key="8">
    <source>
        <dbReference type="SAM" id="Phobius"/>
    </source>
</evidence>
<feature type="transmembrane region" description="Helical" evidence="8">
    <location>
        <begin position="408"/>
        <end position="425"/>
    </location>
</feature>
<evidence type="ECO:0000256" key="7">
    <source>
        <dbReference type="ARBA" id="ARBA00023136"/>
    </source>
</evidence>
<feature type="transmembrane region" description="Helical" evidence="8">
    <location>
        <begin position="311"/>
        <end position="332"/>
    </location>
</feature>
<dbReference type="PANTHER" id="PTHR43528:SF8">
    <property type="entry name" value="BLR0239 PROTEIN"/>
    <property type="match status" value="1"/>
</dbReference>
<dbReference type="PROSITE" id="PS50850">
    <property type="entry name" value="MFS"/>
    <property type="match status" value="1"/>
</dbReference>
<dbReference type="AlphaFoldDB" id="A0A9E8CLP4"/>
<dbReference type="SUPFAM" id="SSF103473">
    <property type="entry name" value="MFS general substrate transporter"/>
    <property type="match status" value="1"/>
</dbReference>
<feature type="transmembrane region" description="Helical" evidence="8">
    <location>
        <begin position="244"/>
        <end position="266"/>
    </location>
</feature>
<feature type="transmembrane region" description="Helical" evidence="8">
    <location>
        <begin position="92"/>
        <end position="116"/>
    </location>
</feature>
<dbReference type="Gene3D" id="1.20.1250.20">
    <property type="entry name" value="MFS general substrate transporter like domains"/>
    <property type="match status" value="2"/>
</dbReference>
<keyword evidence="2" id="KW-0813">Transport</keyword>
<dbReference type="GO" id="GO:0015293">
    <property type="term" value="F:symporter activity"/>
    <property type="evidence" value="ECO:0007669"/>
    <property type="project" value="UniProtKB-KW"/>
</dbReference>
<feature type="transmembrane region" description="Helical" evidence="8">
    <location>
        <begin position="56"/>
        <end position="80"/>
    </location>
</feature>
<dbReference type="FunFam" id="1.20.1250.20:FF:000001">
    <property type="entry name" value="Dicarboxylate MFS transporter"/>
    <property type="match status" value="1"/>
</dbReference>
<keyword evidence="6 8" id="KW-1133">Transmembrane helix</keyword>
<gene>
    <name evidence="10" type="ORF">NWE54_05085</name>
</gene>
<dbReference type="InterPro" id="IPR020846">
    <property type="entry name" value="MFS_dom"/>
</dbReference>
<dbReference type="Pfam" id="PF00083">
    <property type="entry name" value="Sugar_tr"/>
    <property type="match status" value="2"/>
</dbReference>
<feature type="domain" description="Major facilitator superfamily (MFS) profile" evidence="9">
    <location>
        <begin position="20"/>
        <end position="430"/>
    </location>
</feature>
<reference evidence="10" key="1">
    <citation type="submission" date="2022-08" db="EMBL/GenBank/DDBJ databases">
        <title>Complete Genome Sequences of 2 Bosea sp. soil isolates.</title>
        <authorList>
            <person name="Alvarez Arevalo M."/>
            <person name="Sterndorff E.B."/>
            <person name="Faurdal D."/>
            <person name="Joergensen T.S."/>
            <person name="Weber T."/>
        </authorList>
    </citation>
    <scope>NUCLEOTIDE SEQUENCE</scope>
    <source>
        <strain evidence="10">NBC_00436</strain>
    </source>
</reference>